<organism evidence="2 3">
    <name type="scientific">Tenuibacillus multivorans</name>
    <dbReference type="NCBI Taxonomy" id="237069"/>
    <lineage>
        <taxon>Bacteria</taxon>
        <taxon>Bacillati</taxon>
        <taxon>Bacillota</taxon>
        <taxon>Bacilli</taxon>
        <taxon>Bacillales</taxon>
        <taxon>Bacillaceae</taxon>
        <taxon>Tenuibacillus</taxon>
    </lineage>
</organism>
<gene>
    <name evidence="2" type="ORF">SAMN05216498_3147</name>
</gene>
<keyword evidence="3" id="KW-1185">Reference proteome</keyword>
<keyword evidence="1" id="KW-1133">Transmembrane helix</keyword>
<keyword evidence="1" id="KW-0812">Transmembrane</keyword>
<sequence>MERLIVGLSSALFVITWTFLIVLMLQPDDQVYQAKGHSISKEIRVSQKDSSTYYAYVERNTNSEQKETEPIDISNFDEAVTDHPTEGVSIDTLLEMYNLNEEATPNS</sequence>
<dbReference type="OrthoDB" id="2967289at2"/>
<dbReference type="STRING" id="237069.SAMN05216498_3147"/>
<feature type="transmembrane region" description="Helical" evidence="1">
    <location>
        <begin position="6"/>
        <end position="25"/>
    </location>
</feature>
<reference evidence="2 3" key="1">
    <citation type="submission" date="2016-10" db="EMBL/GenBank/DDBJ databases">
        <authorList>
            <person name="de Groot N.N."/>
        </authorList>
    </citation>
    <scope>NUCLEOTIDE SEQUENCE [LARGE SCALE GENOMIC DNA]</scope>
    <source>
        <strain evidence="2 3">CGMCC 1.3442</strain>
    </source>
</reference>
<dbReference type="Proteomes" id="UP000199334">
    <property type="component" value="Unassembled WGS sequence"/>
</dbReference>
<name>A0A1H0EGZ2_9BACI</name>
<dbReference type="AlphaFoldDB" id="A0A1H0EGZ2"/>
<evidence type="ECO:0000256" key="1">
    <source>
        <dbReference type="SAM" id="Phobius"/>
    </source>
</evidence>
<proteinExistence type="predicted"/>
<evidence type="ECO:0000313" key="3">
    <source>
        <dbReference type="Proteomes" id="UP000199334"/>
    </source>
</evidence>
<protein>
    <submittedName>
        <fullName evidence="2">Uncharacterized protein</fullName>
    </submittedName>
</protein>
<dbReference type="EMBL" id="FNIG01000009">
    <property type="protein sequence ID" value="SDN81628.1"/>
    <property type="molecule type" value="Genomic_DNA"/>
</dbReference>
<evidence type="ECO:0000313" key="2">
    <source>
        <dbReference type="EMBL" id="SDN81628.1"/>
    </source>
</evidence>
<keyword evidence="1" id="KW-0472">Membrane</keyword>
<accession>A0A1H0EGZ2</accession>
<dbReference type="RefSeq" id="WP_093857529.1">
    <property type="nucleotide sequence ID" value="NZ_BJVZ01000009.1"/>
</dbReference>